<evidence type="ECO:0000313" key="3">
    <source>
        <dbReference type="Proteomes" id="UP001597557"/>
    </source>
</evidence>
<protein>
    <submittedName>
        <fullName evidence="2">Metallophosphoesterase</fullName>
    </submittedName>
</protein>
<dbReference type="RefSeq" id="WP_377184776.1">
    <property type="nucleotide sequence ID" value="NZ_JBHUPD010000002.1"/>
</dbReference>
<accession>A0ABW5YCJ8</accession>
<organism evidence="2 3">
    <name type="scientific">Mucilaginibacter ximonensis</name>
    <dbReference type="NCBI Taxonomy" id="538021"/>
    <lineage>
        <taxon>Bacteria</taxon>
        <taxon>Pseudomonadati</taxon>
        <taxon>Bacteroidota</taxon>
        <taxon>Sphingobacteriia</taxon>
        <taxon>Sphingobacteriales</taxon>
        <taxon>Sphingobacteriaceae</taxon>
        <taxon>Mucilaginibacter</taxon>
    </lineage>
</organism>
<comment type="caution">
    <text evidence="2">The sequence shown here is derived from an EMBL/GenBank/DDBJ whole genome shotgun (WGS) entry which is preliminary data.</text>
</comment>
<feature type="domain" description="Calcineurin-like phosphoesterase" evidence="1">
    <location>
        <begin position="59"/>
        <end position="257"/>
    </location>
</feature>
<dbReference type="SUPFAM" id="SSF56300">
    <property type="entry name" value="Metallo-dependent phosphatases"/>
    <property type="match status" value="1"/>
</dbReference>
<sequence length="357" mass="41399">MRKFLQRLLTKPVIALANKWSSRPNKQRVDKALSALYKNITQNPGKRGRIIEFDAAKDRFIILSDQHKGARDGSDIFAKAANNYLAALDYYNKRNFFYINLGDSEELWENLFLTVKKHNKRTFEAERRFLDREAFIKIFGNHDLYWDNDPLAMVSLAQIYGQQLKVYEGAILQTTIGDQKLAIYMTHGHQGDLQSDGNWFSKWFVSDIWAPFQAYLCINPNTPANNDTLKTDHNRIMYEWSAGRKNTLLITGHTHQPVFRSLTELEILYEKLENAKGKEAGAIQARIDRLHLKTSQPDFKGYLDTYFNSGCCCFDDGDITGIEISDECIRLIKWEYHQKKSIRLVLEEARLKDLKLG</sequence>
<evidence type="ECO:0000313" key="2">
    <source>
        <dbReference type="EMBL" id="MFD2872749.1"/>
    </source>
</evidence>
<gene>
    <name evidence="2" type="ORF">ACFS5N_09735</name>
</gene>
<proteinExistence type="predicted"/>
<dbReference type="Pfam" id="PF00149">
    <property type="entry name" value="Metallophos"/>
    <property type="match status" value="1"/>
</dbReference>
<dbReference type="InterPro" id="IPR004843">
    <property type="entry name" value="Calcineurin-like_PHP"/>
</dbReference>
<dbReference type="Gene3D" id="3.60.21.10">
    <property type="match status" value="1"/>
</dbReference>
<name>A0ABW5YCJ8_9SPHI</name>
<evidence type="ECO:0000259" key="1">
    <source>
        <dbReference type="Pfam" id="PF00149"/>
    </source>
</evidence>
<reference evidence="3" key="1">
    <citation type="journal article" date="2019" name="Int. J. Syst. Evol. Microbiol.">
        <title>The Global Catalogue of Microorganisms (GCM) 10K type strain sequencing project: providing services to taxonomists for standard genome sequencing and annotation.</title>
        <authorList>
            <consortium name="The Broad Institute Genomics Platform"/>
            <consortium name="The Broad Institute Genome Sequencing Center for Infectious Disease"/>
            <person name="Wu L."/>
            <person name="Ma J."/>
        </authorList>
    </citation>
    <scope>NUCLEOTIDE SEQUENCE [LARGE SCALE GENOMIC DNA]</scope>
    <source>
        <strain evidence="3">KCTC 22437</strain>
    </source>
</reference>
<dbReference type="EMBL" id="JBHUPD010000002">
    <property type="protein sequence ID" value="MFD2872749.1"/>
    <property type="molecule type" value="Genomic_DNA"/>
</dbReference>
<dbReference type="Proteomes" id="UP001597557">
    <property type="component" value="Unassembled WGS sequence"/>
</dbReference>
<dbReference type="InterPro" id="IPR029052">
    <property type="entry name" value="Metallo-depent_PP-like"/>
</dbReference>
<keyword evidence="3" id="KW-1185">Reference proteome</keyword>